<accession>A0AAV3QY01</accession>
<evidence type="ECO:0000313" key="2">
    <source>
        <dbReference type="Proteomes" id="UP001454036"/>
    </source>
</evidence>
<protein>
    <submittedName>
        <fullName evidence="1">Uncharacterized protein</fullName>
    </submittedName>
</protein>
<evidence type="ECO:0000313" key="1">
    <source>
        <dbReference type="EMBL" id="GAA0168895.1"/>
    </source>
</evidence>
<gene>
    <name evidence="1" type="ORF">LIER_23498</name>
</gene>
<dbReference type="EMBL" id="BAABME010006633">
    <property type="protein sequence ID" value="GAA0168895.1"/>
    <property type="molecule type" value="Genomic_DNA"/>
</dbReference>
<dbReference type="AlphaFoldDB" id="A0AAV3QY01"/>
<comment type="caution">
    <text evidence="1">The sequence shown here is derived from an EMBL/GenBank/DDBJ whole genome shotgun (WGS) entry which is preliminary data.</text>
</comment>
<reference evidence="1 2" key="1">
    <citation type="submission" date="2024-01" db="EMBL/GenBank/DDBJ databases">
        <title>The complete chloroplast genome sequence of Lithospermum erythrorhizon: insights into the phylogenetic relationship among Boraginaceae species and the maternal lineages of purple gromwells.</title>
        <authorList>
            <person name="Okada T."/>
            <person name="Watanabe K."/>
        </authorList>
    </citation>
    <scope>NUCLEOTIDE SEQUENCE [LARGE SCALE GENOMIC DNA]</scope>
</reference>
<organism evidence="1 2">
    <name type="scientific">Lithospermum erythrorhizon</name>
    <name type="common">Purple gromwell</name>
    <name type="synonym">Lithospermum officinale var. erythrorhizon</name>
    <dbReference type="NCBI Taxonomy" id="34254"/>
    <lineage>
        <taxon>Eukaryota</taxon>
        <taxon>Viridiplantae</taxon>
        <taxon>Streptophyta</taxon>
        <taxon>Embryophyta</taxon>
        <taxon>Tracheophyta</taxon>
        <taxon>Spermatophyta</taxon>
        <taxon>Magnoliopsida</taxon>
        <taxon>eudicotyledons</taxon>
        <taxon>Gunneridae</taxon>
        <taxon>Pentapetalae</taxon>
        <taxon>asterids</taxon>
        <taxon>lamiids</taxon>
        <taxon>Boraginales</taxon>
        <taxon>Boraginaceae</taxon>
        <taxon>Boraginoideae</taxon>
        <taxon>Lithospermeae</taxon>
        <taxon>Lithospermum</taxon>
    </lineage>
</organism>
<proteinExistence type="predicted"/>
<name>A0AAV3QY01_LITER</name>
<sequence length="180" mass="19858">MPNRAARCPLGPVVLAVEEIGGMPSILGKTSHTPESIQTLLKEGQNPIPSERYESGQGSYTPHQVIYFLLRSHTLHGLHHIDHIGVRLNSLLADHVSKELSRGYIEDKFIWIEPKGADISILGTFQPLGCGALCYLCLYPLGGSHVASSYLLLSSLYLSHPMPCWALHLQVYEGHHCVKL</sequence>
<dbReference type="Proteomes" id="UP001454036">
    <property type="component" value="Unassembled WGS sequence"/>
</dbReference>
<keyword evidence="2" id="KW-1185">Reference proteome</keyword>